<name>A0ABP7K6N6_9RHOB</name>
<evidence type="ECO:0000313" key="2">
    <source>
        <dbReference type="Proteomes" id="UP001399917"/>
    </source>
</evidence>
<protein>
    <submittedName>
        <fullName evidence="1">DUF1045 domain-containing protein</fullName>
    </submittedName>
</protein>
<dbReference type="RefSeq" id="WP_344846236.1">
    <property type="nucleotide sequence ID" value="NZ_BAABDF010000007.1"/>
</dbReference>
<dbReference type="InterPro" id="IPR009389">
    <property type="entry name" value="DUF1045"/>
</dbReference>
<dbReference type="Proteomes" id="UP001399917">
    <property type="component" value="Unassembled WGS sequence"/>
</dbReference>
<organism evidence="1 2">
    <name type="scientific">Celeribacter arenosi</name>
    <dbReference type="NCBI Taxonomy" id="792649"/>
    <lineage>
        <taxon>Bacteria</taxon>
        <taxon>Pseudomonadati</taxon>
        <taxon>Pseudomonadota</taxon>
        <taxon>Alphaproteobacteria</taxon>
        <taxon>Rhodobacterales</taxon>
        <taxon>Roseobacteraceae</taxon>
        <taxon>Celeribacter</taxon>
    </lineage>
</organism>
<reference evidence="2" key="1">
    <citation type="journal article" date="2019" name="Int. J. Syst. Evol. Microbiol.">
        <title>The Global Catalogue of Microorganisms (GCM) 10K type strain sequencing project: providing services to taxonomists for standard genome sequencing and annotation.</title>
        <authorList>
            <consortium name="The Broad Institute Genomics Platform"/>
            <consortium name="The Broad Institute Genome Sequencing Center for Infectious Disease"/>
            <person name="Wu L."/>
            <person name="Ma J."/>
        </authorList>
    </citation>
    <scope>NUCLEOTIDE SEQUENCE [LARGE SCALE GENOMIC DNA]</scope>
    <source>
        <strain evidence="2">JCM 17190</strain>
    </source>
</reference>
<evidence type="ECO:0000313" key="1">
    <source>
        <dbReference type="EMBL" id="GAA3867051.1"/>
    </source>
</evidence>
<dbReference type="EMBL" id="BAABDF010000007">
    <property type="protein sequence ID" value="GAA3867051.1"/>
    <property type="molecule type" value="Genomic_DNA"/>
</dbReference>
<gene>
    <name evidence="1" type="ORF">GCM10022404_16460</name>
</gene>
<sequence>MENYQRFAVYYVPPTGPFADFAARWLGWDAVTGRDMVHPDMDGLPLPVSDITATPRKYGFHGTIKPPFRLADGSSRARLESDLGRLAARLKPVECEALQLHRLGGFLALVPTGNTRDLAALAAEVVMGLDAHRRPAPPEELARRRARGLSADQESNLVEWGYPYVLDAFQFHLTLSGELDPEGAEKVAEVLEPAIMPLTPRPFSVSELTLCGAGDDGRFHVLHRYPLTG</sequence>
<dbReference type="PIRSF" id="PIRSF033328">
    <property type="entry name" value="Phest_Mll4975"/>
    <property type="match status" value="1"/>
</dbReference>
<dbReference type="Gene3D" id="3.90.1140.10">
    <property type="entry name" value="Cyclic phosphodiesterase"/>
    <property type="match status" value="1"/>
</dbReference>
<keyword evidence="2" id="KW-1185">Reference proteome</keyword>
<proteinExistence type="predicted"/>
<accession>A0ABP7K6N6</accession>
<dbReference type="Pfam" id="PF06299">
    <property type="entry name" value="DUF1045"/>
    <property type="match status" value="1"/>
</dbReference>
<comment type="caution">
    <text evidence="1">The sequence shown here is derived from an EMBL/GenBank/DDBJ whole genome shotgun (WGS) entry which is preliminary data.</text>
</comment>